<dbReference type="InterPro" id="IPR025263">
    <property type="entry name" value="YhdP_central"/>
</dbReference>
<reference evidence="3 4" key="1">
    <citation type="submission" date="2011-09" db="EMBL/GenBank/DDBJ databases">
        <title>Complete sequence of chromosome of Thioflavicoccus mobilis 8321.</title>
        <authorList>
            <consortium name="US DOE Joint Genome Institute"/>
            <person name="Lucas S."/>
            <person name="Han J."/>
            <person name="Lapidus A."/>
            <person name="Cheng J.-F."/>
            <person name="Goodwin L."/>
            <person name="Pitluck S."/>
            <person name="Peters L."/>
            <person name="Ovchinnikova G."/>
            <person name="Lu M."/>
            <person name="Detter J.C."/>
            <person name="Han C."/>
            <person name="Tapia R."/>
            <person name="Land M."/>
            <person name="Hauser L."/>
            <person name="Kyrpides N."/>
            <person name="Ivanova N."/>
            <person name="Pagani I."/>
            <person name="Vogl K."/>
            <person name="Liu Z."/>
            <person name="Imhoff J."/>
            <person name="Thiel V."/>
            <person name="Frigaard N.-U."/>
            <person name="Bryant D."/>
            <person name="Woyke T."/>
        </authorList>
    </citation>
    <scope>NUCLEOTIDE SEQUENCE [LARGE SCALE GENOMIC DNA]</scope>
    <source>
        <strain evidence="3 4">8321</strain>
    </source>
</reference>
<dbReference type="InterPro" id="IPR011836">
    <property type="entry name" value="YhdP"/>
</dbReference>
<gene>
    <name evidence="3" type="ORF">Thimo_2601</name>
</gene>
<evidence type="ECO:0000259" key="2">
    <source>
        <dbReference type="Pfam" id="PF13116"/>
    </source>
</evidence>
<dbReference type="eggNOG" id="COG3164">
    <property type="taxonomic scope" value="Bacteria"/>
</dbReference>
<organism evidence="3 4">
    <name type="scientific">Thioflavicoccus mobilis 8321</name>
    <dbReference type="NCBI Taxonomy" id="765912"/>
    <lineage>
        <taxon>Bacteria</taxon>
        <taxon>Pseudomonadati</taxon>
        <taxon>Pseudomonadota</taxon>
        <taxon>Gammaproteobacteria</taxon>
        <taxon>Chromatiales</taxon>
        <taxon>Chromatiaceae</taxon>
        <taxon>Thioflavicoccus</taxon>
    </lineage>
</organism>
<dbReference type="KEGG" id="tmb:Thimo_2601"/>
<dbReference type="Proteomes" id="UP000010816">
    <property type="component" value="Chromosome"/>
</dbReference>
<protein>
    <submittedName>
        <fullName evidence="3">TIGR02099 family protein</fullName>
    </submittedName>
</protein>
<dbReference type="HOGENOM" id="CLU_003522_1_0_6"/>
<proteinExistence type="predicted"/>
<dbReference type="NCBIfam" id="TIGR02099">
    <property type="entry name" value="YhdP family protein"/>
    <property type="match status" value="1"/>
</dbReference>
<dbReference type="PANTHER" id="PTHR38690:SF1">
    <property type="entry name" value="PROTEASE"/>
    <property type="match status" value="1"/>
</dbReference>
<feature type="domain" description="YhdP central" evidence="2">
    <location>
        <begin position="8"/>
        <end position="1285"/>
    </location>
</feature>
<name>L0H115_9GAMM</name>
<sequence length="1331" mass="141594">MTRPRARLRLGRTLLLLGLLTALGYGLLVAALGLYLPRADSLRVSAKDWIEAAVGYRAQAGQIALVGHGLGIRLVVDDLALRDPTTGIIQLRAARLQLDLDGPASLLARAPRIDGGQVSGAQATVRREADGRLVIPGLDRLTIDDGKIQEYFLKHGDLRLLDAHFAWQDGPDATPRPLADLTLELKNHGHRHRLILDVTPAAVSAEATSHIALQADLRGAAATPGEWTGRFAVDGSDLDLRRLTDSPFAAARIPAGLAQARGHLGLHAEGEWTTGAPTSIKTRFALRGLTLAGADTPIDRLSGVLRWHATATGWQARIPGITLAQGARHWSGDGIDLHLADIKAGRAVTADIAHLDLSLIDRFLPLAPLPDAGLLADLAGAQIGGHGQGLAFRMTLPDGGDAKPDWRLRGRLFDLHTSASGRIPGIAGLNAVIDGSPAGGRGTLAASRLVVDFPDLFRAPLPVGQLAGELRWERNPAGDTILEFPGLLAENADITTLSQLRLRIPAADGAPEIALRTHFDDAEVAAVPRYLPVGIMKPQLVRWLDRALPRGRVPAGELLVLGPLDAFPFDHGEGRFEVLFDVEDLELSYDADWPSIVHANGRLRFLNRRLDIELSDARTLATDLGPVQAAIADLHHAERVMVHGEGRGPFADGLRLIEESPLVERLGPLSENFTADGPMHLDLDLVYPLRDKMPLALRGEVTWPTQTADIRLVDSDIALEGLAGTLVVTADGLTAEQLTGQLGDQPVELAIQPAGGDEATRVEIDGVTPIDELAERFPNGLWSLVAGRLPWHLGLTFQHRDLQADSPPLDWQLTSDLAGVRLDLPAPFGKPASTRRAARLAGNSVQTDEGLTIDVDLGTLTARLGLAQDSDGGLRLERGLVGLGAPAATLPREAGLVIEGTLEELDVPAWLAWAERHDLDVTEQNRSAAPLRRIDLRIAQLDLGAFTSDAVELQAERRSHSWQAWIDTAELAGTLTLPDAARETPLQIELSRLDLGEILDPAAGDEAKAKWREAGATLLSDPRNARPFTLDVERLLWHGASLGNAQIRSFTVPSGLVFDRLHIGGPPATIVGSGEWTLTDAGTPRTELTVEGSSADLGSLLQTIGYASVIDKTPVTAHLNLQWPGGPSDVSPATIAGGLSFEVGSGRLLAVEPGLGRVLGILNLGALQRRLALDFSDLYGKGFSFKKIDGALDIAGGLAQIDHFQITGPSGVIDIAGSTNFIAGQLNQIVTVTPEVSSSVALASAVAGGPLVGAAVYVADQVAGGVVDRLTRYQYRVTGPWADPTMTRSDRLGNLFSGMSGGDGASSPSDDREKEEGGEETEPPNFFLDTP</sequence>
<dbReference type="STRING" id="765912.Thimo_2601"/>
<accession>L0H115</accession>
<keyword evidence="4" id="KW-1185">Reference proteome</keyword>
<dbReference type="EMBL" id="CP003051">
    <property type="protein sequence ID" value="AGA91325.1"/>
    <property type="molecule type" value="Genomic_DNA"/>
</dbReference>
<dbReference type="Pfam" id="PF13116">
    <property type="entry name" value="YhdP"/>
    <property type="match status" value="1"/>
</dbReference>
<evidence type="ECO:0000313" key="3">
    <source>
        <dbReference type="EMBL" id="AGA91325.1"/>
    </source>
</evidence>
<evidence type="ECO:0000313" key="4">
    <source>
        <dbReference type="Proteomes" id="UP000010816"/>
    </source>
</evidence>
<dbReference type="PANTHER" id="PTHR38690">
    <property type="entry name" value="PROTEASE-RELATED"/>
    <property type="match status" value="1"/>
</dbReference>
<dbReference type="RefSeq" id="WP_015281458.1">
    <property type="nucleotide sequence ID" value="NC_019940.1"/>
</dbReference>
<feature type="region of interest" description="Disordered" evidence="1">
    <location>
        <begin position="1288"/>
        <end position="1331"/>
    </location>
</feature>
<evidence type="ECO:0000256" key="1">
    <source>
        <dbReference type="SAM" id="MobiDB-lite"/>
    </source>
</evidence>
<dbReference type="PATRIC" id="fig|765912.4.peg.2554"/>
<dbReference type="OrthoDB" id="9762238at2"/>